<dbReference type="InterPro" id="IPR011006">
    <property type="entry name" value="CheY-like_superfamily"/>
</dbReference>
<sequence length="220" mass="25404">MIKILFLEDNKLFNDTLCNFLGKKGYQIQTLLDPCSVLELTYTTRFDLYLFAVNFPYTSGFDLLQELRESGDKTPAIFLTSHTNKASIIKGFSVGADDYMIKPIDLDELLLRIQAILRRQIRSNKIELGRYTLDCNAKRLYCGKELIRDVTTKAIELLLLLIMAKGEVVRTEHIEHHLWHVNEEVSTSSLRVYIAILKKYFPNQIKNIRGVGYRFIGSFS</sequence>
<dbReference type="Pfam" id="PF00072">
    <property type="entry name" value="Response_reg"/>
    <property type="match status" value="1"/>
</dbReference>
<evidence type="ECO:0000313" key="6">
    <source>
        <dbReference type="EMBL" id="SFV69182.1"/>
    </source>
</evidence>
<evidence type="ECO:0000259" key="4">
    <source>
        <dbReference type="PROSITE" id="PS50110"/>
    </source>
</evidence>
<proteinExistence type="predicted"/>
<dbReference type="InterPro" id="IPR001789">
    <property type="entry name" value="Sig_transdc_resp-reg_receiver"/>
</dbReference>
<name>A0A1W1CU32_9ZZZZ</name>
<dbReference type="AlphaFoldDB" id="A0A1W1CU32"/>
<protein>
    <submittedName>
        <fullName evidence="6">DNA-binding response regulator</fullName>
    </submittedName>
</protein>
<dbReference type="GO" id="GO:0032993">
    <property type="term" value="C:protein-DNA complex"/>
    <property type="evidence" value="ECO:0007669"/>
    <property type="project" value="TreeGrafter"/>
</dbReference>
<evidence type="ECO:0000256" key="1">
    <source>
        <dbReference type="ARBA" id="ARBA00023015"/>
    </source>
</evidence>
<reference evidence="6" key="1">
    <citation type="submission" date="2016-10" db="EMBL/GenBank/DDBJ databases">
        <authorList>
            <person name="de Groot N.N."/>
        </authorList>
    </citation>
    <scope>NUCLEOTIDE SEQUENCE</scope>
</reference>
<dbReference type="PANTHER" id="PTHR48111">
    <property type="entry name" value="REGULATOR OF RPOS"/>
    <property type="match status" value="1"/>
</dbReference>
<keyword evidence="1" id="KW-0805">Transcription regulation</keyword>
<keyword evidence="2 6" id="KW-0238">DNA-binding</keyword>
<dbReference type="GO" id="GO:0000976">
    <property type="term" value="F:transcription cis-regulatory region binding"/>
    <property type="evidence" value="ECO:0007669"/>
    <property type="project" value="TreeGrafter"/>
</dbReference>
<feature type="domain" description="OmpR/PhoB-type" evidence="5">
    <location>
        <begin position="123"/>
        <end position="217"/>
    </location>
</feature>
<dbReference type="Gene3D" id="1.10.10.10">
    <property type="entry name" value="Winged helix-like DNA-binding domain superfamily/Winged helix DNA-binding domain"/>
    <property type="match status" value="1"/>
</dbReference>
<dbReference type="GO" id="GO:0000156">
    <property type="term" value="F:phosphorelay response regulator activity"/>
    <property type="evidence" value="ECO:0007669"/>
    <property type="project" value="TreeGrafter"/>
</dbReference>
<dbReference type="EMBL" id="FPHM01000130">
    <property type="protein sequence ID" value="SFV69182.1"/>
    <property type="molecule type" value="Genomic_DNA"/>
</dbReference>
<feature type="domain" description="Response regulatory" evidence="4">
    <location>
        <begin position="3"/>
        <end position="117"/>
    </location>
</feature>
<dbReference type="SUPFAM" id="SSF52172">
    <property type="entry name" value="CheY-like"/>
    <property type="match status" value="1"/>
</dbReference>
<dbReference type="InterPro" id="IPR001867">
    <property type="entry name" value="OmpR/PhoB-type_DNA-bd"/>
</dbReference>
<evidence type="ECO:0000256" key="2">
    <source>
        <dbReference type="ARBA" id="ARBA00023125"/>
    </source>
</evidence>
<dbReference type="Gene3D" id="6.10.250.690">
    <property type="match status" value="1"/>
</dbReference>
<dbReference type="PROSITE" id="PS51755">
    <property type="entry name" value="OMPR_PHOB"/>
    <property type="match status" value="1"/>
</dbReference>
<dbReference type="GO" id="GO:0006355">
    <property type="term" value="P:regulation of DNA-templated transcription"/>
    <property type="evidence" value="ECO:0007669"/>
    <property type="project" value="InterPro"/>
</dbReference>
<dbReference type="CDD" id="cd00383">
    <property type="entry name" value="trans_reg_C"/>
    <property type="match status" value="1"/>
</dbReference>
<accession>A0A1W1CU32</accession>
<gene>
    <name evidence="6" type="ORF">MNB_SV-13-1384</name>
</gene>
<dbReference type="InterPro" id="IPR039420">
    <property type="entry name" value="WalR-like"/>
</dbReference>
<dbReference type="SMART" id="SM00448">
    <property type="entry name" value="REC"/>
    <property type="match status" value="1"/>
</dbReference>
<dbReference type="SMART" id="SM00862">
    <property type="entry name" value="Trans_reg_C"/>
    <property type="match status" value="1"/>
</dbReference>
<organism evidence="6">
    <name type="scientific">hydrothermal vent metagenome</name>
    <dbReference type="NCBI Taxonomy" id="652676"/>
    <lineage>
        <taxon>unclassified sequences</taxon>
        <taxon>metagenomes</taxon>
        <taxon>ecological metagenomes</taxon>
    </lineage>
</organism>
<dbReference type="Gene3D" id="3.40.50.2300">
    <property type="match status" value="1"/>
</dbReference>
<dbReference type="Pfam" id="PF00486">
    <property type="entry name" value="Trans_reg_C"/>
    <property type="match status" value="1"/>
</dbReference>
<dbReference type="InterPro" id="IPR036388">
    <property type="entry name" value="WH-like_DNA-bd_sf"/>
</dbReference>
<dbReference type="PROSITE" id="PS50110">
    <property type="entry name" value="RESPONSE_REGULATORY"/>
    <property type="match status" value="1"/>
</dbReference>
<dbReference type="PANTHER" id="PTHR48111:SF67">
    <property type="entry name" value="TRANSCRIPTIONAL REGULATORY PROTEIN TCTD"/>
    <property type="match status" value="1"/>
</dbReference>
<evidence type="ECO:0000259" key="5">
    <source>
        <dbReference type="PROSITE" id="PS51755"/>
    </source>
</evidence>
<evidence type="ECO:0000256" key="3">
    <source>
        <dbReference type="ARBA" id="ARBA00023163"/>
    </source>
</evidence>
<dbReference type="GO" id="GO:0005829">
    <property type="term" value="C:cytosol"/>
    <property type="evidence" value="ECO:0007669"/>
    <property type="project" value="TreeGrafter"/>
</dbReference>
<keyword evidence="3" id="KW-0804">Transcription</keyword>